<feature type="compositionally biased region" description="Polar residues" evidence="1">
    <location>
        <begin position="105"/>
        <end position="121"/>
    </location>
</feature>
<dbReference type="AlphaFoldDB" id="A0A9R1TSZ1"/>
<accession>A0A9R1TSZ1</accession>
<sequence>MGARHSKRSMDVTTTPKKEGLPAEGGDAAPVGDGKLERIEEADVKPTTNGVGAHTEASEDKDVKDKDANTEKEEKKETKEDEEEKVEETKAETPGETPTEGGDATTPTEGTPASPTSATSPDTKESKKKEKTKKKWSFRTISFGRKDKTKPVREDAPKNGDVSKEEPLAEGGEEAETSPAEEKSTPASPTEPLPAAAEDSEQATPAAATDDKNEASSTPAPTPTPLEAPKDDDKVEKKTESIAEPEAPVEKINEVTTEKIEEAPKSLPPSVPIEVSVPAAPVITEDVASVTKAIEEIDINEKAVAAAVNETIESVNTNEIIADMNHQNTLNE</sequence>
<feature type="compositionally biased region" description="Basic and acidic residues" evidence="1">
    <location>
        <begin position="228"/>
        <end position="241"/>
    </location>
</feature>
<evidence type="ECO:0000313" key="3">
    <source>
        <dbReference type="RefSeq" id="XP_011314670.1"/>
    </source>
</evidence>
<reference evidence="3" key="1">
    <citation type="submission" date="2025-08" db="UniProtKB">
        <authorList>
            <consortium name="RefSeq"/>
        </authorList>
    </citation>
    <scope>IDENTIFICATION</scope>
    <source>
        <strain evidence="3">USDA-PBARC FA_bdor</strain>
        <tissue evidence="3">Whole organism</tissue>
    </source>
</reference>
<gene>
    <name evidence="3" type="primary">LOC105273759</name>
</gene>
<feature type="compositionally biased region" description="Basic and acidic residues" evidence="1">
    <location>
        <begin position="34"/>
        <end position="44"/>
    </location>
</feature>
<proteinExistence type="predicted"/>
<feature type="compositionally biased region" description="Basic and acidic residues" evidence="1">
    <location>
        <begin position="144"/>
        <end position="167"/>
    </location>
</feature>
<dbReference type="Proteomes" id="UP000694866">
    <property type="component" value="Unplaced"/>
</dbReference>
<feature type="compositionally biased region" description="Basic and acidic residues" evidence="1">
    <location>
        <begin position="56"/>
        <end position="79"/>
    </location>
</feature>
<organism evidence="2 3">
    <name type="scientific">Fopius arisanus</name>
    <dbReference type="NCBI Taxonomy" id="64838"/>
    <lineage>
        <taxon>Eukaryota</taxon>
        <taxon>Metazoa</taxon>
        <taxon>Ecdysozoa</taxon>
        <taxon>Arthropoda</taxon>
        <taxon>Hexapoda</taxon>
        <taxon>Insecta</taxon>
        <taxon>Pterygota</taxon>
        <taxon>Neoptera</taxon>
        <taxon>Endopterygota</taxon>
        <taxon>Hymenoptera</taxon>
        <taxon>Apocrita</taxon>
        <taxon>Ichneumonoidea</taxon>
        <taxon>Braconidae</taxon>
        <taxon>Opiinae</taxon>
        <taxon>Fopius</taxon>
    </lineage>
</organism>
<name>A0A9R1TSZ1_9HYME</name>
<evidence type="ECO:0000313" key="2">
    <source>
        <dbReference type="Proteomes" id="UP000694866"/>
    </source>
</evidence>
<protein>
    <submittedName>
        <fullName evidence="3">Myristoylated alanine-rich C-kinase substrate isoform X2</fullName>
    </submittedName>
</protein>
<keyword evidence="2" id="KW-1185">Reference proteome</keyword>
<dbReference type="GeneID" id="105273759"/>
<evidence type="ECO:0000256" key="1">
    <source>
        <dbReference type="SAM" id="MobiDB-lite"/>
    </source>
</evidence>
<dbReference type="OrthoDB" id="8196194at2759"/>
<dbReference type="RefSeq" id="XP_011314670.1">
    <property type="nucleotide sequence ID" value="XM_011316368.1"/>
</dbReference>
<feature type="region of interest" description="Disordered" evidence="1">
    <location>
        <begin position="1"/>
        <end position="253"/>
    </location>
</feature>